<name>A0A0F6YHZ5_9BACT</name>
<protein>
    <recommendedName>
        <fullName evidence="3">Fe-S-cluster oxidoreductase</fullName>
    </recommendedName>
</protein>
<accession>A0A0F6YHZ5</accession>
<dbReference type="KEGG" id="samy:DB32_002502"/>
<dbReference type="Proteomes" id="UP000034883">
    <property type="component" value="Chromosome"/>
</dbReference>
<proteinExistence type="predicted"/>
<dbReference type="AlphaFoldDB" id="A0A0F6YHZ5"/>
<organism evidence="1 2">
    <name type="scientific">Sandaracinus amylolyticus</name>
    <dbReference type="NCBI Taxonomy" id="927083"/>
    <lineage>
        <taxon>Bacteria</taxon>
        <taxon>Pseudomonadati</taxon>
        <taxon>Myxococcota</taxon>
        <taxon>Polyangia</taxon>
        <taxon>Polyangiales</taxon>
        <taxon>Sandaracinaceae</taxon>
        <taxon>Sandaracinus</taxon>
    </lineage>
</organism>
<evidence type="ECO:0008006" key="3">
    <source>
        <dbReference type="Google" id="ProtNLM"/>
    </source>
</evidence>
<dbReference type="EMBL" id="CP011125">
    <property type="protein sequence ID" value="AKF05353.1"/>
    <property type="molecule type" value="Genomic_DNA"/>
</dbReference>
<reference evidence="1 2" key="1">
    <citation type="submission" date="2015-03" db="EMBL/GenBank/DDBJ databases">
        <title>Genome assembly of Sandaracinus amylolyticus DSM 53668.</title>
        <authorList>
            <person name="Sharma G."/>
            <person name="Subramanian S."/>
        </authorList>
    </citation>
    <scope>NUCLEOTIDE SEQUENCE [LARGE SCALE GENOMIC DNA]</scope>
    <source>
        <strain evidence="1 2">DSM 53668</strain>
    </source>
</reference>
<keyword evidence="2" id="KW-1185">Reference proteome</keyword>
<dbReference type="Pfam" id="PF03692">
    <property type="entry name" value="CxxCxxCC"/>
    <property type="match status" value="1"/>
</dbReference>
<dbReference type="InterPro" id="IPR005358">
    <property type="entry name" value="Puta_zinc/iron-chelating_dom"/>
</dbReference>
<evidence type="ECO:0000313" key="2">
    <source>
        <dbReference type="Proteomes" id="UP000034883"/>
    </source>
</evidence>
<dbReference type="RefSeq" id="WP_053232603.1">
    <property type="nucleotide sequence ID" value="NZ_CP011125.1"/>
</dbReference>
<sequence length="198" mass="21178">MHDPLAAHRALVAKVDTFEAAVRARRDASMACRAGCSACCHTELSVCDVEAALVRDGLAVLDAAGRARVASRADVHDGRCVMLDDEGRCAIYDARPLVCRTQGLPLRYPDGVIPEAAIMARGKGPRGGALTWCPLNFQGEDHAPRAEDVLDAERVDAMLALSNREHVAHTGGDPTRRTSLRALAREITAELNEGNALC</sequence>
<evidence type="ECO:0000313" key="1">
    <source>
        <dbReference type="EMBL" id="AKF05353.1"/>
    </source>
</evidence>
<gene>
    <name evidence="1" type="ORF">DB32_002502</name>
</gene>
<dbReference type="STRING" id="927083.DB32_002502"/>